<organism evidence="1 2">
    <name type="scientific">Choiromyces venosus 120613-1</name>
    <dbReference type="NCBI Taxonomy" id="1336337"/>
    <lineage>
        <taxon>Eukaryota</taxon>
        <taxon>Fungi</taxon>
        <taxon>Dikarya</taxon>
        <taxon>Ascomycota</taxon>
        <taxon>Pezizomycotina</taxon>
        <taxon>Pezizomycetes</taxon>
        <taxon>Pezizales</taxon>
        <taxon>Tuberaceae</taxon>
        <taxon>Choiromyces</taxon>
    </lineage>
</organism>
<accession>A0A3N4JF55</accession>
<dbReference type="EMBL" id="ML120472">
    <property type="protein sequence ID" value="RPA92464.1"/>
    <property type="molecule type" value="Genomic_DNA"/>
</dbReference>
<feature type="non-terminal residue" evidence="1">
    <location>
        <position position="1"/>
    </location>
</feature>
<dbReference type="Proteomes" id="UP000276215">
    <property type="component" value="Unassembled WGS sequence"/>
</dbReference>
<dbReference type="AlphaFoldDB" id="A0A3N4JF55"/>
<reference evidence="1 2" key="1">
    <citation type="journal article" date="2018" name="Nat. Ecol. Evol.">
        <title>Pezizomycetes genomes reveal the molecular basis of ectomycorrhizal truffle lifestyle.</title>
        <authorList>
            <person name="Murat C."/>
            <person name="Payen T."/>
            <person name="Noel B."/>
            <person name="Kuo A."/>
            <person name="Morin E."/>
            <person name="Chen J."/>
            <person name="Kohler A."/>
            <person name="Krizsan K."/>
            <person name="Balestrini R."/>
            <person name="Da Silva C."/>
            <person name="Montanini B."/>
            <person name="Hainaut M."/>
            <person name="Levati E."/>
            <person name="Barry K.W."/>
            <person name="Belfiori B."/>
            <person name="Cichocki N."/>
            <person name="Clum A."/>
            <person name="Dockter R.B."/>
            <person name="Fauchery L."/>
            <person name="Guy J."/>
            <person name="Iotti M."/>
            <person name="Le Tacon F."/>
            <person name="Lindquist E.A."/>
            <person name="Lipzen A."/>
            <person name="Malagnac F."/>
            <person name="Mello A."/>
            <person name="Molinier V."/>
            <person name="Miyauchi S."/>
            <person name="Poulain J."/>
            <person name="Riccioni C."/>
            <person name="Rubini A."/>
            <person name="Sitrit Y."/>
            <person name="Splivallo R."/>
            <person name="Traeger S."/>
            <person name="Wang M."/>
            <person name="Zifcakova L."/>
            <person name="Wipf D."/>
            <person name="Zambonelli A."/>
            <person name="Paolocci F."/>
            <person name="Nowrousian M."/>
            <person name="Ottonello S."/>
            <person name="Baldrian P."/>
            <person name="Spatafora J.W."/>
            <person name="Henrissat B."/>
            <person name="Nagy L.G."/>
            <person name="Aury J.M."/>
            <person name="Wincker P."/>
            <person name="Grigoriev I.V."/>
            <person name="Bonfante P."/>
            <person name="Martin F.M."/>
        </authorList>
    </citation>
    <scope>NUCLEOTIDE SEQUENCE [LARGE SCALE GENOMIC DNA]</scope>
    <source>
        <strain evidence="1 2">120613-1</strain>
    </source>
</reference>
<gene>
    <name evidence="1" type="ORF">L873DRAFT_1633568</name>
</gene>
<evidence type="ECO:0000313" key="2">
    <source>
        <dbReference type="Proteomes" id="UP000276215"/>
    </source>
</evidence>
<feature type="non-terminal residue" evidence="1">
    <location>
        <position position="60"/>
    </location>
</feature>
<evidence type="ECO:0000313" key="1">
    <source>
        <dbReference type="EMBL" id="RPA92464.1"/>
    </source>
</evidence>
<keyword evidence="2" id="KW-1185">Reference proteome</keyword>
<dbReference type="OrthoDB" id="448455at2759"/>
<name>A0A3N4JF55_9PEZI</name>
<protein>
    <submittedName>
        <fullName evidence="1">Uncharacterized protein</fullName>
    </submittedName>
</protein>
<sequence length="60" mass="6829">EIMQWLSPLEPHSRHQGVRSDRLDGVGNWLLETNEFREWRSGEGGADKAVLFCHGNPRVG</sequence>
<proteinExistence type="predicted"/>